<dbReference type="Proteomes" id="UP000051643">
    <property type="component" value="Unassembled WGS sequence"/>
</dbReference>
<proteinExistence type="predicted"/>
<evidence type="ECO:0000313" key="3">
    <source>
        <dbReference type="Proteomes" id="UP000051643"/>
    </source>
</evidence>
<dbReference type="RefSeq" id="WP_057480122.1">
    <property type="nucleotide sequence ID" value="NZ_BMWR01000002.1"/>
</dbReference>
<evidence type="ECO:0000256" key="1">
    <source>
        <dbReference type="SAM" id="Phobius"/>
    </source>
</evidence>
<keyword evidence="3" id="KW-1185">Reference proteome</keyword>
<feature type="transmembrane region" description="Helical" evidence="1">
    <location>
        <begin position="64"/>
        <end position="80"/>
    </location>
</feature>
<feature type="transmembrane region" description="Helical" evidence="1">
    <location>
        <begin position="37"/>
        <end position="57"/>
    </location>
</feature>
<evidence type="ECO:0000313" key="2">
    <source>
        <dbReference type="EMBL" id="KRG30291.1"/>
    </source>
</evidence>
<keyword evidence="1" id="KW-1133">Transmembrane helix</keyword>
<organism evidence="2 3">
    <name type="scientific">Salegentibacter mishustinae</name>
    <dbReference type="NCBI Taxonomy" id="270918"/>
    <lineage>
        <taxon>Bacteria</taxon>
        <taxon>Pseudomonadati</taxon>
        <taxon>Bacteroidota</taxon>
        <taxon>Flavobacteriia</taxon>
        <taxon>Flavobacteriales</taxon>
        <taxon>Flavobacteriaceae</taxon>
        <taxon>Salegentibacter</taxon>
    </lineage>
</organism>
<dbReference type="OrthoDB" id="1366637at2"/>
<keyword evidence="1" id="KW-0472">Membrane</keyword>
<reference evidence="2" key="1">
    <citation type="submission" date="2015-10" db="EMBL/GenBank/DDBJ databases">
        <title>Draft genome sequence of Salegentibacter mishustinae KCTC 12263.</title>
        <authorList>
            <person name="Lin W."/>
            <person name="Zheng Q."/>
        </authorList>
    </citation>
    <scope>NUCLEOTIDE SEQUENCE [LARGE SCALE GENOMIC DNA]</scope>
    <source>
        <strain evidence="2">KCTC 12263</strain>
    </source>
</reference>
<comment type="caution">
    <text evidence="2">The sequence shown here is derived from an EMBL/GenBank/DDBJ whole genome shotgun (WGS) entry which is preliminary data.</text>
</comment>
<accession>A0A0Q9ZNZ0</accession>
<dbReference type="STRING" id="270918.APR42_00065"/>
<protein>
    <submittedName>
        <fullName evidence="2">Uncharacterized protein</fullName>
    </submittedName>
</protein>
<dbReference type="AlphaFoldDB" id="A0A0Q9ZNZ0"/>
<sequence length="93" mass="10822">MKQRNLKALISKIILFYSIFYGAMKIIAVLFSDAWPLPNLIMAIPFVVFAVIGGIMLKRDTYSWIYVAAGVIVISIVRYYEIQWLQQLHQYFS</sequence>
<name>A0A0Q9ZNZ0_9FLAO</name>
<keyword evidence="1" id="KW-0812">Transmembrane</keyword>
<gene>
    <name evidence="2" type="ORF">APR42_00065</name>
</gene>
<feature type="transmembrane region" description="Helical" evidence="1">
    <location>
        <begin position="12"/>
        <end position="31"/>
    </location>
</feature>
<dbReference type="EMBL" id="LKTP01000001">
    <property type="protein sequence ID" value="KRG30291.1"/>
    <property type="molecule type" value="Genomic_DNA"/>
</dbReference>